<dbReference type="STRING" id="7897.ENSLACP00000012515"/>
<reference evidence="11" key="2">
    <citation type="submission" date="2025-08" db="UniProtKB">
        <authorList>
            <consortium name="Ensembl"/>
        </authorList>
    </citation>
    <scope>IDENTIFICATION</scope>
</reference>
<keyword evidence="12" id="KW-1185">Reference proteome</keyword>
<evidence type="ECO:0000313" key="12">
    <source>
        <dbReference type="Proteomes" id="UP000008672"/>
    </source>
</evidence>
<dbReference type="Proteomes" id="UP000008672">
    <property type="component" value="Unassembled WGS sequence"/>
</dbReference>
<dbReference type="Pfam" id="PF00001">
    <property type="entry name" value="7tm_1"/>
    <property type="match status" value="1"/>
</dbReference>
<feature type="transmembrane region" description="Helical" evidence="9">
    <location>
        <begin position="126"/>
        <end position="148"/>
    </location>
</feature>
<keyword evidence="6 9" id="KW-0472">Membrane</keyword>
<keyword evidence="2" id="KW-1003">Cell membrane</keyword>
<dbReference type="GeneTree" id="ENSGT00940000159286"/>
<feature type="transmembrane region" description="Helical" evidence="9">
    <location>
        <begin position="288"/>
        <end position="313"/>
    </location>
</feature>
<evidence type="ECO:0000256" key="4">
    <source>
        <dbReference type="ARBA" id="ARBA00022989"/>
    </source>
</evidence>
<feature type="domain" description="G-protein coupled receptors family 1 profile" evidence="10">
    <location>
        <begin position="56"/>
        <end position="310"/>
    </location>
</feature>
<dbReference type="GO" id="GO:0042923">
    <property type="term" value="F:neuropeptide binding"/>
    <property type="evidence" value="ECO:0007669"/>
    <property type="project" value="TreeGrafter"/>
</dbReference>
<evidence type="ECO:0000256" key="8">
    <source>
        <dbReference type="ARBA" id="ARBA00023224"/>
    </source>
</evidence>
<dbReference type="HOGENOM" id="CLU_076251_0_0_1"/>
<dbReference type="InterPro" id="IPR017452">
    <property type="entry name" value="GPCR_Rhodpsn_7TM"/>
</dbReference>
<feature type="transmembrane region" description="Helical" evidence="9">
    <location>
        <begin position="254"/>
        <end position="276"/>
    </location>
</feature>
<dbReference type="PROSITE" id="PS50262">
    <property type="entry name" value="G_PROTEIN_RECEP_F1_2"/>
    <property type="match status" value="1"/>
</dbReference>
<protein>
    <recommendedName>
        <fullName evidence="10">G-protein coupled receptors family 1 profile domain-containing protein</fullName>
    </recommendedName>
</protein>
<dbReference type="PANTHER" id="PTHR24229:SF38">
    <property type="entry name" value="SOMATOSTATIN RECEPTOR TYPE 1"/>
    <property type="match status" value="1"/>
</dbReference>
<dbReference type="InParanoid" id="H3AS94"/>
<feature type="transmembrane region" description="Helical" evidence="9">
    <location>
        <begin position="86"/>
        <end position="106"/>
    </location>
</feature>
<feature type="transmembrane region" description="Helical" evidence="9">
    <location>
        <begin position="160"/>
        <end position="182"/>
    </location>
</feature>
<accession>H3AS94</accession>
<dbReference type="GO" id="GO:0005886">
    <property type="term" value="C:plasma membrane"/>
    <property type="evidence" value="ECO:0007669"/>
    <property type="project" value="UniProtKB-SubCell"/>
</dbReference>
<proteinExistence type="predicted"/>
<dbReference type="SUPFAM" id="SSF81321">
    <property type="entry name" value="Family A G protein-coupled receptor-like"/>
    <property type="match status" value="1"/>
</dbReference>
<comment type="subcellular location">
    <subcellularLocation>
        <location evidence="1">Cell membrane</location>
        <topology evidence="1">Multi-pass membrane protein</topology>
    </subcellularLocation>
</comment>
<sequence>MLNIVFEQHRMDLTNSSEFSKPEDGTAYGLSDSLEMKIRYVFAAFCGFILIIGVPGHICVFLTLVDSTRSKPSQVTLMTNFLLMNVTVNDLIFLLFNVTILGVAFISRDWRLGAGLCTANQSISNWTMFSSFYSMVTISVVRYIAVVHPTRSLFLRKNQVYPACMLMCMMGFMVSIPNWMYQREVTMDGLKYCIALMTVKQTWLYFVLLGGVGFFPAMFLMFICYSNLIYALWCGRSEVAHTSGHVHMSMRVTVTVLTVLLVFILMWLPYWIMIYISTNGSLPKKPITYIITQISVIFAYSNCAVSPVIYFTLQGGLKKLLKK</sequence>
<keyword evidence="5" id="KW-0297">G-protein coupled receptor</keyword>
<dbReference type="OMA" id="ILAYSNC"/>
<reference evidence="12" key="1">
    <citation type="submission" date="2011-08" db="EMBL/GenBank/DDBJ databases">
        <title>The draft genome of Latimeria chalumnae.</title>
        <authorList>
            <person name="Di Palma F."/>
            <person name="Alfoldi J."/>
            <person name="Johnson J."/>
            <person name="Berlin A."/>
            <person name="Gnerre S."/>
            <person name="Jaffe D."/>
            <person name="MacCallum I."/>
            <person name="Young S."/>
            <person name="Walker B.J."/>
            <person name="Lander E."/>
            <person name="Lindblad-Toh K."/>
        </authorList>
    </citation>
    <scope>NUCLEOTIDE SEQUENCE [LARGE SCALE GENOMIC DNA]</scope>
    <source>
        <strain evidence="12">Wild caught</strain>
    </source>
</reference>
<gene>
    <name evidence="11" type="primary">LOC102365880</name>
</gene>
<evidence type="ECO:0000256" key="7">
    <source>
        <dbReference type="ARBA" id="ARBA00023170"/>
    </source>
</evidence>
<organism evidence="11 12">
    <name type="scientific">Latimeria chalumnae</name>
    <name type="common">Coelacanth</name>
    <dbReference type="NCBI Taxonomy" id="7897"/>
    <lineage>
        <taxon>Eukaryota</taxon>
        <taxon>Metazoa</taxon>
        <taxon>Chordata</taxon>
        <taxon>Craniata</taxon>
        <taxon>Vertebrata</taxon>
        <taxon>Euteleostomi</taxon>
        <taxon>Coelacanthiformes</taxon>
        <taxon>Coelacanthidae</taxon>
        <taxon>Latimeria</taxon>
    </lineage>
</organism>
<feature type="transmembrane region" description="Helical" evidence="9">
    <location>
        <begin position="202"/>
        <end position="233"/>
    </location>
</feature>
<evidence type="ECO:0000256" key="6">
    <source>
        <dbReference type="ARBA" id="ARBA00023136"/>
    </source>
</evidence>
<keyword evidence="8" id="KW-0807">Transducer</keyword>
<dbReference type="EMBL" id="AFYH01013845">
    <property type="status" value="NOT_ANNOTATED_CDS"/>
    <property type="molecule type" value="Genomic_DNA"/>
</dbReference>
<dbReference type="CDD" id="cd00637">
    <property type="entry name" value="7tm_classA_rhodopsin-like"/>
    <property type="match status" value="1"/>
</dbReference>
<evidence type="ECO:0000256" key="1">
    <source>
        <dbReference type="ARBA" id="ARBA00004651"/>
    </source>
</evidence>
<dbReference type="eggNOG" id="KOG0078">
    <property type="taxonomic scope" value="Eukaryota"/>
</dbReference>
<evidence type="ECO:0000313" key="11">
    <source>
        <dbReference type="Ensembl" id="ENSLACP00000012515.1"/>
    </source>
</evidence>
<dbReference type="GO" id="GO:0004994">
    <property type="term" value="F:somatostatin receptor activity"/>
    <property type="evidence" value="ECO:0007669"/>
    <property type="project" value="TreeGrafter"/>
</dbReference>
<reference evidence="11" key="3">
    <citation type="submission" date="2025-09" db="UniProtKB">
        <authorList>
            <consortium name="Ensembl"/>
        </authorList>
    </citation>
    <scope>IDENTIFICATION</scope>
</reference>
<dbReference type="GO" id="GO:0071392">
    <property type="term" value="P:cellular response to estradiol stimulus"/>
    <property type="evidence" value="ECO:0007669"/>
    <property type="project" value="TreeGrafter"/>
</dbReference>
<dbReference type="GO" id="GO:0043005">
    <property type="term" value="C:neuron projection"/>
    <property type="evidence" value="ECO:0007669"/>
    <property type="project" value="TreeGrafter"/>
</dbReference>
<keyword evidence="7" id="KW-0675">Receptor</keyword>
<evidence type="ECO:0000256" key="9">
    <source>
        <dbReference type="SAM" id="Phobius"/>
    </source>
</evidence>
<dbReference type="Ensembl" id="ENSLACT00000012608.1">
    <property type="protein sequence ID" value="ENSLACP00000012515.1"/>
    <property type="gene ID" value="ENSLACG00000011027.1"/>
</dbReference>
<dbReference type="AlphaFoldDB" id="H3AS94"/>
<dbReference type="PRINTS" id="PR00237">
    <property type="entry name" value="GPCRRHODOPSN"/>
</dbReference>
<evidence type="ECO:0000256" key="2">
    <source>
        <dbReference type="ARBA" id="ARBA00022475"/>
    </source>
</evidence>
<feature type="transmembrane region" description="Helical" evidence="9">
    <location>
        <begin position="40"/>
        <end position="65"/>
    </location>
</feature>
<evidence type="ECO:0000259" key="10">
    <source>
        <dbReference type="PROSITE" id="PS50262"/>
    </source>
</evidence>
<dbReference type="InterPro" id="IPR000276">
    <property type="entry name" value="GPCR_Rhodpsn"/>
</dbReference>
<dbReference type="PANTHER" id="PTHR24229">
    <property type="entry name" value="NEUROPEPTIDES RECEPTOR"/>
    <property type="match status" value="1"/>
</dbReference>
<keyword evidence="4 9" id="KW-1133">Transmembrane helix</keyword>
<evidence type="ECO:0000256" key="5">
    <source>
        <dbReference type="ARBA" id="ARBA00023040"/>
    </source>
</evidence>
<name>H3AS94_LATCH</name>
<keyword evidence="3 9" id="KW-0812">Transmembrane</keyword>
<evidence type="ECO:0000256" key="3">
    <source>
        <dbReference type="ARBA" id="ARBA00022692"/>
    </source>
</evidence>
<dbReference type="Gene3D" id="1.20.1070.10">
    <property type="entry name" value="Rhodopsin 7-helix transmembrane proteins"/>
    <property type="match status" value="1"/>
</dbReference>